<organism evidence="3">
    <name type="scientific">viral metagenome</name>
    <dbReference type="NCBI Taxonomy" id="1070528"/>
    <lineage>
        <taxon>unclassified sequences</taxon>
        <taxon>metagenomes</taxon>
        <taxon>organismal metagenomes</taxon>
    </lineage>
</organism>
<proteinExistence type="predicted"/>
<dbReference type="EMBL" id="MN739490">
    <property type="protein sequence ID" value="QHT08088.1"/>
    <property type="molecule type" value="Genomic_DNA"/>
</dbReference>
<feature type="region of interest" description="Disordered" evidence="1">
    <location>
        <begin position="45"/>
        <end position="78"/>
    </location>
</feature>
<keyword evidence="2" id="KW-0472">Membrane</keyword>
<sequence length="102" mass="11159">MYFFLCKIYIDMAKLSSTMWIFIAILIIGAVVLGLMGTGYIKSDFSSTSTTTSTPTTYSPLQQQQQQQGGKRNKKSSKTITTTGIYLLLAGVLVGYVTSKIV</sequence>
<feature type="transmembrane region" description="Helical" evidence="2">
    <location>
        <begin position="80"/>
        <end position="99"/>
    </location>
</feature>
<evidence type="ECO:0000256" key="2">
    <source>
        <dbReference type="SAM" id="Phobius"/>
    </source>
</evidence>
<evidence type="ECO:0000256" key="1">
    <source>
        <dbReference type="SAM" id="MobiDB-lite"/>
    </source>
</evidence>
<evidence type="ECO:0000313" key="3">
    <source>
        <dbReference type="EMBL" id="QHT08088.1"/>
    </source>
</evidence>
<feature type="compositionally biased region" description="Low complexity" evidence="1">
    <location>
        <begin position="46"/>
        <end position="68"/>
    </location>
</feature>
<feature type="transmembrane region" description="Helical" evidence="2">
    <location>
        <begin position="20"/>
        <end position="41"/>
    </location>
</feature>
<dbReference type="AlphaFoldDB" id="A0A6C0CUA1"/>
<keyword evidence="2" id="KW-0812">Transmembrane</keyword>
<name>A0A6C0CUA1_9ZZZZ</name>
<protein>
    <submittedName>
        <fullName evidence="3">Uncharacterized protein</fullName>
    </submittedName>
</protein>
<accession>A0A6C0CUA1</accession>
<reference evidence="3" key="1">
    <citation type="journal article" date="2020" name="Nature">
        <title>Giant virus diversity and host interactions through global metagenomics.</title>
        <authorList>
            <person name="Schulz F."/>
            <person name="Roux S."/>
            <person name="Paez-Espino D."/>
            <person name="Jungbluth S."/>
            <person name="Walsh D.A."/>
            <person name="Denef V.J."/>
            <person name="McMahon K.D."/>
            <person name="Konstantinidis K.T."/>
            <person name="Eloe-Fadrosh E.A."/>
            <person name="Kyrpides N.C."/>
            <person name="Woyke T."/>
        </authorList>
    </citation>
    <scope>NUCLEOTIDE SEQUENCE</scope>
    <source>
        <strain evidence="3">GVMAG-M-3300022752-39</strain>
    </source>
</reference>
<keyword evidence="2" id="KW-1133">Transmembrane helix</keyword>